<reference evidence="1 2" key="1">
    <citation type="journal article" date="2023" name="ISME J.">
        <title>Cultivation and genomic characterization of novel and ubiquitous marine nitrite-oxidizing bacteria from the Nitrospirales.</title>
        <authorList>
            <person name="Mueller A.J."/>
            <person name="Daebeler A."/>
            <person name="Herbold C.W."/>
            <person name="Kirkegaard R.H."/>
            <person name="Daims H."/>
        </authorList>
    </citation>
    <scope>NUCLEOTIDE SEQUENCE [LARGE SCALE GENOMIC DNA]</scope>
    <source>
        <strain evidence="1 2">EB</strain>
    </source>
</reference>
<organism evidence="1 2">
    <name type="scientific">Candidatus Nitronereus thalassa</name>
    <dbReference type="NCBI Taxonomy" id="3020898"/>
    <lineage>
        <taxon>Bacteria</taxon>
        <taxon>Pseudomonadati</taxon>
        <taxon>Nitrospirota</taxon>
        <taxon>Nitrospiria</taxon>
        <taxon>Nitrospirales</taxon>
        <taxon>Nitrospiraceae</taxon>
        <taxon>Candidatus Nitronereus</taxon>
    </lineage>
</organism>
<comment type="caution">
    <text evidence="1">The sequence shown here is derived from an EMBL/GenBank/DDBJ whole genome shotgun (WGS) entry which is preliminary data.</text>
</comment>
<dbReference type="EMBL" id="JAQOUE010000002">
    <property type="protein sequence ID" value="MDT7044299.1"/>
    <property type="molecule type" value="Genomic_DNA"/>
</dbReference>
<sequence length="168" mass="19498">MQPITDYPVVKKFDMSVALNLTEEFRSAKWEKENRIIPLGEDFSKNAESVTRHLFSRVVVINDERSQEIEKFDALLTPKMVFVDQTSGVTVFHEAVLTATLEWTLKDVKGDILWIDSVRGEGRANEGNMFTRTSNFERRIKALHEDLFRKTFQAMEASHEIRQFANEN</sequence>
<evidence type="ECO:0000313" key="2">
    <source>
        <dbReference type="Proteomes" id="UP001250932"/>
    </source>
</evidence>
<evidence type="ECO:0000313" key="1">
    <source>
        <dbReference type="EMBL" id="MDT7044299.1"/>
    </source>
</evidence>
<gene>
    <name evidence="1" type="ORF">PPG34_18255</name>
</gene>
<dbReference type="Proteomes" id="UP001250932">
    <property type="component" value="Unassembled WGS sequence"/>
</dbReference>
<keyword evidence="2" id="KW-1185">Reference proteome</keyword>
<protein>
    <submittedName>
        <fullName evidence="1">Uncharacterized protein</fullName>
    </submittedName>
</protein>
<accession>A0ABU3KCV6</accession>
<dbReference type="RefSeq" id="WP_313834883.1">
    <property type="nucleotide sequence ID" value="NZ_JAQOUE010000002.1"/>
</dbReference>
<proteinExistence type="predicted"/>
<name>A0ABU3KCV6_9BACT</name>